<protein>
    <submittedName>
        <fullName evidence="4">Uncharacterized protein</fullName>
    </submittedName>
</protein>
<feature type="domain" description="Glycosyl hydrolase family 63 C-terminal" evidence="2">
    <location>
        <begin position="1043"/>
        <end position="1131"/>
    </location>
</feature>
<dbReference type="Gene3D" id="1.50.10.10">
    <property type="match status" value="1"/>
</dbReference>
<evidence type="ECO:0000259" key="2">
    <source>
        <dbReference type="Pfam" id="PF03200"/>
    </source>
</evidence>
<dbReference type="Pfam" id="PF22422">
    <property type="entry name" value="MGH1-like_GH"/>
    <property type="match status" value="1"/>
</dbReference>
<dbReference type="VEuPathDB" id="FungiDB:VP01_849g4"/>
<sequence>MQPSSDKLQTPDSSKPISNAFSRIPEDSPSTPRAIGDWITTTSYHAQPVSLADHRDLLSSCSSSDSTHLSDLTPSALRTGSSINSKLSRHPNKSLWTSLVDSQSDQENQPQLPTPRGHRAATSRSASQQSNHSQSTQTSNGNSLRRPFDSSASLDTLFGVPTTKLRQPRMSRPTKVDMPPAAQFGADSNALANHGPPQSTRSTVIRDFSKFCPFPTPGLKEKKYFADYKSVEEQRLEEDAKKARHWKRWGPYLSERQWATVREDYSANGDAWTHFPHEHARSRAYRWGEDGLAGICDNHGRLALSFALWNEKDPFLKERLFGTTGHQGNHGEDVKEIYYYLDCSPTHSYMKYLYKYPQREFPYEKLVEESKNRSRDVSEFEILETDAFDDNRYWDVYVEYAKDEDNENGISARIAAYNRGPDPATLHIIPQVWFRNTWSWPKERPTGDSMPSMKESATQKGSDSSPYTIDIHHSGLREGFHFYANPSPAPASAPIRGQEVIETEDIVCPELIFTENETNFERLYGGRNRSFAKDAFHDHIIPSHRPLSDRPKIKKVKKPKEKAPAEDVSTPASGYLPQMAHAVVDNLSKVMPSLNLVGEEAGDEEEEEILEEPYIPRQYVNPEKTGTKAGAHYVFKDVPPHGGCAVVRFKLTNQTLLQDPSISDEEKFDQHLEDRRQDADEFYARFNPGEGPLGGLSEDLRNIMRQALAGMLWTKQFYHFVQREWIAGDPGQPPPPPERKYIRNRDWKHMYIEDILSMPDKWEYPFFAAWDTAFHCIPLAMVDPAYAKNQLDIMTREWYMKPDGALPAYEWNFSDVNPPVHAWATFRVFKIERKMYGREDLPFLERVFQKLLLNFTWWVNRKDASGQNVFEGGFLGLDNIGLFNRSEPLPTGGSLRQADGTAWMAFFALNMLNMALELAKHNAVYEDIASKFFEHFLFISEAMTFGDPNDEQSSLWNDEDGFYYDAISWGSGNSTQLPVRSLVGLIPLYATLTLEPGVLKRFPGFKKRMDWFIENRPELATKGIIANMRGVGKHERKLLALANEDRLKRILERMLDESEFLSAYGIRSLSLFHKENPYKMQVNGEEFSVEYWPADSKSGMFGGNSNWRGPIWLATTFLLIESLQRFYQVHEYHGTNLKVECPKGSGDMLNLAAVADEIQHRIIHIFARDAEGRRACNGGLDRLDKDPFFRNHVFFHEFFHADNGKGLGASHQTGWTGLVAWMIFQTGSSARLPRTPRTPRSSADHYFAESVPPTPGESEHSYSGVDGGAGSRTVTEVMGAELSPDEVR</sequence>
<feature type="region of interest" description="Disordered" evidence="1">
    <location>
        <begin position="542"/>
        <end position="572"/>
    </location>
</feature>
<feature type="region of interest" description="Disordered" evidence="1">
    <location>
        <begin position="1"/>
        <end position="36"/>
    </location>
</feature>
<feature type="compositionally biased region" description="Low complexity" evidence="1">
    <location>
        <begin position="122"/>
        <end position="143"/>
    </location>
</feature>
<evidence type="ECO:0000313" key="5">
    <source>
        <dbReference type="Proteomes" id="UP000037035"/>
    </source>
</evidence>
<feature type="compositionally biased region" description="Polar residues" evidence="1">
    <location>
        <begin position="76"/>
        <end position="86"/>
    </location>
</feature>
<dbReference type="Proteomes" id="UP000037035">
    <property type="component" value="Unassembled WGS sequence"/>
</dbReference>
<dbReference type="SUPFAM" id="SSF48208">
    <property type="entry name" value="Six-hairpin glycosidases"/>
    <property type="match status" value="1"/>
</dbReference>
<feature type="compositionally biased region" description="Basic and acidic residues" evidence="1">
    <location>
        <begin position="542"/>
        <end position="551"/>
    </location>
</feature>
<feature type="domain" description="Mannosylglycerate hydrolase MGH1-like glycoside hydrolase" evidence="3">
    <location>
        <begin position="764"/>
        <end position="869"/>
    </location>
</feature>
<dbReference type="InterPro" id="IPR054491">
    <property type="entry name" value="MGH1-like_GH"/>
</dbReference>
<dbReference type="Pfam" id="PF03200">
    <property type="entry name" value="Glyco_hydro_63"/>
    <property type="match status" value="1"/>
</dbReference>
<feature type="region of interest" description="Disordered" evidence="1">
    <location>
        <begin position="1230"/>
        <end position="1288"/>
    </location>
</feature>
<dbReference type="PANTHER" id="PTHR10412">
    <property type="entry name" value="MANNOSYL-OLIGOSACCHARIDE GLUCOSIDASE"/>
    <property type="match status" value="1"/>
</dbReference>
<evidence type="ECO:0000256" key="1">
    <source>
        <dbReference type="SAM" id="MobiDB-lite"/>
    </source>
</evidence>
<feature type="compositionally biased region" description="Low complexity" evidence="1">
    <location>
        <begin position="60"/>
        <end position="75"/>
    </location>
</feature>
<evidence type="ECO:0000259" key="3">
    <source>
        <dbReference type="Pfam" id="PF22422"/>
    </source>
</evidence>
<feature type="compositionally biased region" description="Polar residues" evidence="1">
    <location>
        <begin position="455"/>
        <end position="466"/>
    </location>
</feature>
<gene>
    <name evidence="4" type="ORF">VP01_849g4</name>
</gene>
<dbReference type="STRING" id="27349.A0A0L6UBB6"/>
<dbReference type="GO" id="GO:0009311">
    <property type="term" value="P:oligosaccharide metabolic process"/>
    <property type="evidence" value="ECO:0007669"/>
    <property type="project" value="InterPro"/>
</dbReference>
<dbReference type="OrthoDB" id="14419at2759"/>
<keyword evidence="5" id="KW-1185">Reference proteome</keyword>
<dbReference type="PANTHER" id="PTHR10412:SF10">
    <property type="entry name" value="GLYCOSYL HYDROLASE FAMILY 63 C-TERMINAL DOMAIN-CONTAINING PROTEIN"/>
    <property type="match status" value="1"/>
</dbReference>
<feature type="region of interest" description="Disordered" evidence="1">
    <location>
        <begin position="60"/>
        <end position="201"/>
    </location>
</feature>
<evidence type="ECO:0000313" key="4">
    <source>
        <dbReference type="EMBL" id="KNZ45105.1"/>
    </source>
</evidence>
<organism evidence="4 5">
    <name type="scientific">Puccinia sorghi</name>
    <dbReference type="NCBI Taxonomy" id="27349"/>
    <lineage>
        <taxon>Eukaryota</taxon>
        <taxon>Fungi</taxon>
        <taxon>Dikarya</taxon>
        <taxon>Basidiomycota</taxon>
        <taxon>Pucciniomycotina</taxon>
        <taxon>Pucciniomycetes</taxon>
        <taxon>Pucciniales</taxon>
        <taxon>Pucciniaceae</taxon>
        <taxon>Puccinia</taxon>
    </lineage>
</organism>
<dbReference type="InterPro" id="IPR004888">
    <property type="entry name" value="Glycoside_hydrolase_63"/>
</dbReference>
<dbReference type="InterPro" id="IPR012341">
    <property type="entry name" value="6hp_glycosidase-like_sf"/>
</dbReference>
<reference evidence="4 5" key="1">
    <citation type="submission" date="2015-08" db="EMBL/GenBank/DDBJ databases">
        <title>Next Generation Sequencing and Analysis of the Genome of Puccinia sorghi L Schw, the Causal Agent of Maize Common Rust.</title>
        <authorList>
            <person name="Rochi L."/>
            <person name="Burguener G."/>
            <person name="Darino M."/>
            <person name="Turjanski A."/>
            <person name="Kreff E."/>
            <person name="Dieguez M.J."/>
            <person name="Sacco F."/>
        </authorList>
    </citation>
    <scope>NUCLEOTIDE SEQUENCE [LARGE SCALE GENOMIC DNA]</scope>
    <source>
        <strain evidence="4 5">RO10H11247</strain>
    </source>
</reference>
<dbReference type="InterPro" id="IPR031335">
    <property type="entry name" value="Glyco_hydro_63_C"/>
</dbReference>
<name>A0A0L6UBB6_9BASI</name>
<accession>A0A0L6UBB6</accession>
<feature type="compositionally biased region" description="Polar residues" evidence="1">
    <location>
        <begin position="94"/>
        <end position="111"/>
    </location>
</feature>
<comment type="caution">
    <text evidence="4">The sequence shown here is derived from an EMBL/GenBank/DDBJ whole genome shotgun (WGS) entry which is preliminary data.</text>
</comment>
<proteinExistence type="predicted"/>
<dbReference type="EMBL" id="LAVV01014048">
    <property type="protein sequence ID" value="KNZ45105.1"/>
    <property type="molecule type" value="Genomic_DNA"/>
</dbReference>
<dbReference type="InterPro" id="IPR008928">
    <property type="entry name" value="6-hairpin_glycosidase_sf"/>
</dbReference>
<dbReference type="GO" id="GO:0004573">
    <property type="term" value="F:Glc3Man9GlcNAc2 oligosaccharide glucosidase activity"/>
    <property type="evidence" value="ECO:0007669"/>
    <property type="project" value="InterPro"/>
</dbReference>
<feature type="compositionally biased region" description="Low complexity" evidence="1">
    <location>
        <begin position="1230"/>
        <end position="1241"/>
    </location>
</feature>
<feature type="region of interest" description="Disordered" evidence="1">
    <location>
        <begin position="444"/>
        <end position="466"/>
    </location>
</feature>
<feature type="compositionally biased region" description="Polar residues" evidence="1">
    <location>
        <begin position="1"/>
        <end position="21"/>
    </location>
</feature>